<keyword evidence="2" id="KW-1185">Reference proteome</keyword>
<dbReference type="Proteomes" id="UP001056120">
    <property type="component" value="Linkage Group LG22"/>
</dbReference>
<dbReference type="EMBL" id="CM042039">
    <property type="protein sequence ID" value="KAI3724887.1"/>
    <property type="molecule type" value="Genomic_DNA"/>
</dbReference>
<name>A0ACB9BSC3_9ASTR</name>
<organism evidence="1 2">
    <name type="scientific">Smallanthus sonchifolius</name>
    <dbReference type="NCBI Taxonomy" id="185202"/>
    <lineage>
        <taxon>Eukaryota</taxon>
        <taxon>Viridiplantae</taxon>
        <taxon>Streptophyta</taxon>
        <taxon>Embryophyta</taxon>
        <taxon>Tracheophyta</taxon>
        <taxon>Spermatophyta</taxon>
        <taxon>Magnoliopsida</taxon>
        <taxon>eudicotyledons</taxon>
        <taxon>Gunneridae</taxon>
        <taxon>Pentapetalae</taxon>
        <taxon>asterids</taxon>
        <taxon>campanulids</taxon>
        <taxon>Asterales</taxon>
        <taxon>Asteraceae</taxon>
        <taxon>Asteroideae</taxon>
        <taxon>Heliantheae alliance</taxon>
        <taxon>Millerieae</taxon>
        <taxon>Smallanthus</taxon>
    </lineage>
</organism>
<proteinExistence type="predicted"/>
<gene>
    <name evidence="1" type="ORF">L1987_64655</name>
</gene>
<reference evidence="1 2" key="2">
    <citation type="journal article" date="2022" name="Mol. Ecol. Resour.">
        <title>The genomes of chicory, endive, great burdock and yacon provide insights into Asteraceae paleo-polyploidization history and plant inulin production.</title>
        <authorList>
            <person name="Fan W."/>
            <person name="Wang S."/>
            <person name="Wang H."/>
            <person name="Wang A."/>
            <person name="Jiang F."/>
            <person name="Liu H."/>
            <person name="Zhao H."/>
            <person name="Xu D."/>
            <person name="Zhang Y."/>
        </authorList>
    </citation>
    <scope>NUCLEOTIDE SEQUENCE [LARGE SCALE GENOMIC DNA]</scope>
    <source>
        <strain evidence="2">cv. Yunnan</strain>
        <tissue evidence="1">Leaves</tissue>
    </source>
</reference>
<evidence type="ECO:0000313" key="1">
    <source>
        <dbReference type="EMBL" id="KAI3724887.1"/>
    </source>
</evidence>
<protein>
    <submittedName>
        <fullName evidence="1">Uncharacterized protein</fullName>
    </submittedName>
</protein>
<reference evidence="2" key="1">
    <citation type="journal article" date="2022" name="Mol. Ecol. Resour.">
        <title>The genomes of chicory, endive, great burdock and yacon provide insights into Asteraceae palaeo-polyploidization history and plant inulin production.</title>
        <authorList>
            <person name="Fan W."/>
            <person name="Wang S."/>
            <person name="Wang H."/>
            <person name="Wang A."/>
            <person name="Jiang F."/>
            <person name="Liu H."/>
            <person name="Zhao H."/>
            <person name="Xu D."/>
            <person name="Zhang Y."/>
        </authorList>
    </citation>
    <scope>NUCLEOTIDE SEQUENCE [LARGE SCALE GENOMIC DNA]</scope>
    <source>
        <strain evidence="2">cv. Yunnan</strain>
    </source>
</reference>
<evidence type="ECO:0000313" key="2">
    <source>
        <dbReference type="Proteomes" id="UP001056120"/>
    </source>
</evidence>
<comment type="caution">
    <text evidence="1">The sequence shown here is derived from an EMBL/GenBank/DDBJ whole genome shotgun (WGS) entry which is preliminary data.</text>
</comment>
<accession>A0ACB9BSC3</accession>
<sequence length="431" mass="49308">MTPHLVDLDLEGCNEFVELHLPIECPNLKFLNLSGSKVSNLNLGMTSHLEALNLEGCSEFEELHLPIEFPNLKFLTLSGSKVSNLNLGMTPQLKKLNFEGCNEFVELHLPIECPNLNFLNLSGSKVSNLNLGMTPQLKVLNLEGCHEFVELHLPIECPNLKFLNLSGSKRHERIGHKFVATPELSAESLDICPLHPNNNLPMFRIKCKKYDEPQGWRGNLEKLISFGHCAYTNLEPFLASICGLQKLTKLTLEGNIPKVPKDLYQLESLEEVSLSMKEIDHLPDSICLLKHLKYLNLKSCWLLKQLPKDLGQLECLEKLILTECLQLRDIPHSICRMKNLIYLDLRYCILVEKLPEELGRLECLKELDIEGAGISRLPQSIFQLKHLCIFGSRWRLESIVTEIKLSIFCSNNRFKFGPFFCLYVVHYMERM</sequence>